<evidence type="ECO:0000259" key="10">
    <source>
        <dbReference type="Pfam" id="PF06144"/>
    </source>
</evidence>
<comment type="caution">
    <text evidence="12">The sequence shown here is derived from an EMBL/GenBank/DDBJ whole genome shotgun (WGS) entry which is preliminary data.</text>
</comment>
<evidence type="ECO:0000256" key="2">
    <source>
        <dbReference type="ARBA" id="ARBA00017703"/>
    </source>
</evidence>
<evidence type="ECO:0000256" key="9">
    <source>
        <dbReference type="NCBIfam" id="TIGR01128"/>
    </source>
</evidence>
<evidence type="ECO:0000313" key="12">
    <source>
        <dbReference type="EMBL" id="MBO1926969.1"/>
    </source>
</evidence>
<comment type="catalytic activity">
    <reaction evidence="8">
        <text>DNA(n) + a 2'-deoxyribonucleoside 5'-triphosphate = DNA(n+1) + diphosphate</text>
        <dbReference type="Rhea" id="RHEA:22508"/>
        <dbReference type="Rhea" id="RHEA-COMP:17339"/>
        <dbReference type="Rhea" id="RHEA-COMP:17340"/>
        <dbReference type="ChEBI" id="CHEBI:33019"/>
        <dbReference type="ChEBI" id="CHEBI:61560"/>
        <dbReference type="ChEBI" id="CHEBI:173112"/>
        <dbReference type="EC" id="2.7.7.7"/>
    </reaction>
</comment>
<dbReference type="InterPro" id="IPR027417">
    <property type="entry name" value="P-loop_NTPase"/>
</dbReference>
<dbReference type="EMBL" id="JAGETV010000006">
    <property type="protein sequence ID" value="MBO1926969.1"/>
    <property type="molecule type" value="Genomic_DNA"/>
</dbReference>
<dbReference type="InterPro" id="IPR005790">
    <property type="entry name" value="DNA_polIII_delta"/>
</dbReference>
<dbReference type="GO" id="GO:0003887">
    <property type="term" value="F:DNA-directed DNA polymerase activity"/>
    <property type="evidence" value="ECO:0007669"/>
    <property type="project" value="UniProtKB-EC"/>
</dbReference>
<protein>
    <recommendedName>
        <fullName evidence="2 9">DNA polymerase III subunit delta</fullName>
        <ecNumber evidence="1 9">2.7.7.7</ecNumber>
    </recommendedName>
</protein>
<proteinExistence type="inferred from homology"/>
<sequence>MIPAQAFLSQVQSAQFNLAPIYLFYGEEPLYLRDCSDAIRQRLKQEGFISGEIFEVDAGFDWQALQMETQSGSLFADRQFLVVNMPKGSPGKDGAAFIQQFCQYHSQSNLPAEMVLLLFCEKLDNRQVKSKWVQAIEAAGLVVQTKPVTQDALPKWVAQRAQTLGLQLDQEAASLLAERTEGNLLAADQELIKLSLILPPSSGQLQLVDAQMILQNVVDQAHYQLFALSGAMLKGQRDGSLQILQRLQQEGIEAPIILWLLSRELRVLSELQLLAQQVSLPQAFKQCGVWQVNQAQYRQAMQRQGYQAWQAYLQLALQVDLKIKGIDPNNSDQEVWSALKDLVIKIAS</sequence>
<dbReference type="Gene3D" id="1.20.272.10">
    <property type="match status" value="1"/>
</dbReference>
<keyword evidence="6" id="KW-0239">DNA-directed DNA polymerase</keyword>
<feature type="domain" description="DNA polymerase III subunit delta C-terminal" evidence="11">
    <location>
        <begin position="230"/>
        <end position="344"/>
    </location>
</feature>
<name>A0ABS3Q3Q8_9GAMM</name>
<feature type="domain" description="DNA polymerase III delta N-terminal" evidence="10">
    <location>
        <begin position="22"/>
        <end position="143"/>
    </location>
</feature>
<evidence type="ECO:0000256" key="5">
    <source>
        <dbReference type="ARBA" id="ARBA00022705"/>
    </source>
</evidence>
<evidence type="ECO:0000256" key="3">
    <source>
        <dbReference type="ARBA" id="ARBA00022679"/>
    </source>
</evidence>
<dbReference type="Gene3D" id="3.40.50.300">
    <property type="entry name" value="P-loop containing nucleotide triphosphate hydrolases"/>
    <property type="match status" value="1"/>
</dbReference>
<dbReference type="EC" id="2.7.7.7" evidence="1 9"/>
<evidence type="ECO:0000256" key="1">
    <source>
        <dbReference type="ARBA" id="ARBA00012417"/>
    </source>
</evidence>
<evidence type="ECO:0000259" key="11">
    <source>
        <dbReference type="Pfam" id="PF14840"/>
    </source>
</evidence>
<evidence type="ECO:0000256" key="4">
    <source>
        <dbReference type="ARBA" id="ARBA00022695"/>
    </source>
</evidence>
<keyword evidence="13" id="KW-1185">Reference proteome</keyword>
<keyword evidence="5" id="KW-0235">DNA replication</keyword>
<accession>A0ABS3Q3Q8</accession>
<dbReference type="SUPFAM" id="SSF48019">
    <property type="entry name" value="post-AAA+ oligomerization domain-like"/>
    <property type="match status" value="1"/>
</dbReference>
<dbReference type="NCBIfam" id="TIGR01128">
    <property type="entry name" value="holA"/>
    <property type="match status" value="1"/>
</dbReference>
<dbReference type="Gene3D" id="1.10.8.60">
    <property type="match status" value="1"/>
</dbReference>
<comment type="similarity">
    <text evidence="7">Belongs to the DNA polymerase HolA subunit family.</text>
</comment>
<keyword evidence="3 12" id="KW-0808">Transferase</keyword>
<dbReference type="Pfam" id="PF06144">
    <property type="entry name" value="DNA_pol3_delta"/>
    <property type="match status" value="1"/>
</dbReference>
<organism evidence="12 13">
    <name type="scientific">Thiomicrorhabdus marina</name>
    <dbReference type="NCBI Taxonomy" id="2818442"/>
    <lineage>
        <taxon>Bacteria</taxon>
        <taxon>Pseudomonadati</taxon>
        <taxon>Pseudomonadota</taxon>
        <taxon>Gammaproteobacteria</taxon>
        <taxon>Thiotrichales</taxon>
        <taxon>Piscirickettsiaceae</taxon>
        <taxon>Thiomicrorhabdus</taxon>
    </lineage>
</organism>
<dbReference type="Proteomes" id="UP000664835">
    <property type="component" value="Unassembled WGS sequence"/>
</dbReference>
<gene>
    <name evidence="12" type="primary">holA</name>
    <name evidence="12" type="ORF">J3998_05215</name>
</gene>
<dbReference type="InterPro" id="IPR008921">
    <property type="entry name" value="DNA_pol3_clamp-load_cplx_C"/>
</dbReference>
<dbReference type="InterPro" id="IPR010372">
    <property type="entry name" value="DNA_pol3_delta_N"/>
</dbReference>
<keyword evidence="4 12" id="KW-0548">Nucleotidyltransferase</keyword>
<evidence type="ECO:0000256" key="6">
    <source>
        <dbReference type="ARBA" id="ARBA00022932"/>
    </source>
</evidence>
<dbReference type="SUPFAM" id="SSF52540">
    <property type="entry name" value="P-loop containing nucleoside triphosphate hydrolases"/>
    <property type="match status" value="1"/>
</dbReference>
<dbReference type="RefSeq" id="WP_208148414.1">
    <property type="nucleotide sequence ID" value="NZ_JAGETV010000006.1"/>
</dbReference>
<evidence type="ECO:0000256" key="7">
    <source>
        <dbReference type="ARBA" id="ARBA00034754"/>
    </source>
</evidence>
<dbReference type="Pfam" id="PF14840">
    <property type="entry name" value="DNA_pol3_delt_C"/>
    <property type="match status" value="1"/>
</dbReference>
<dbReference type="PANTHER" id="PTHR34388:SF1">
    <property type="entry name" value="DNA POLYMERASE III SUBUNIT DELTA"/>
    <property type="match status" value="1"/>
</dbReference>
<dbReference type="InterPro" id="IPR032780">
    <property type="entry name" value="DNA_pol3_delt_C"/>
</dbReference>
<dbReference type="CDD" id="cd18138">
    <property type="entry name" value="HLD_clamp_pol_III_delta"/>
    <property type="match status" value="1"/>
</dbReference>
<evidence type="ECO:0000313" key="13">
    <source>
        <dbReference type="Proteomes" id="UP000664835"/>
    </source>
</evidence>
<evidence type="ECO:0000256" key="8">
    <source>
        <dbReference type="ARBA" id="ARBA00049244"/>
    </source>
</evidence>
<dbReference type="PANTHER" id="PTHR34388">
    <property type="entry name" value="DNA POLYMERASE III SUBUNIT DELTA"/>
    <property type="match status" value="1"/>
</dbReference>
<reference evidence="12 13" key="1">
    <citation type="submission" date="2021-03" db="EMBL/GenBank/DDBJ databases">
        <title>Thiomicrorhabdus sp.nov.,novel sulfur-oxidizing bacteria isolated from coastal sediment.</title>
        <authorList>
            <person name="Liu X."/>
        </authorList>
    </citation>
    <scope>NUCLEOTIDE SEQUENCE [LARGE SCALE GENOMIC DNA]</scope>
    <source>
        <strain evidence="12 13">6S2-11</strain>
    </source>
</reference>